<dbReference type="PROSITE" id="PS00764">
    <property type="entry name" value="ENDONUCLEASE_III_1"/>
    <property type="match status" value="1"/>
</dbReference>
<feature type="binding site" evidence="12">
    <location>
        <position position="187"/>
    </location>
    <ligand>
        <name>[4Fe-4S] cluster</name>
        <dbReference type="ChEBI" id="CHEBI:49883"/>
    </ligand>
</feature>
<evidence type="ECO:0000256" key="10">
    <source>
        <dbReference type="ARBA" id="ARBA00023239"/>
    </source>
</evidence>
<dbReference type="PANTHER" id="PTHR10359:SF18">
    <property type="entry name" value="ENDONUCLEASE III"/>
    <property type="match status" value="1"/>
</dbReference>
<dbReference type="InterPro" id="IPR023170">
    <property type="entry name" value="HhH_base_excis_C"/>
</dbReference>
<dbReference type="EC" id="4.2.99.18" evidence="12"/>
<organism evidence="14 15">
    <name type="scientific">SAR324 cluster bacterium</name>
    <dbReference type="NCBI Taxonomy" id="2024889"/>
    <lineage>
        <taxon>Bacteria</taxon>
        <taxon>Deltaproteobacteria</taxon>
        <taxon>SAR324 cluster</taxon>
    </lineage>
</organism>
<keyword evidence="10 12" id="KW-0456">Lyase</keyword>
<reference evidence="14 15" key="1">
    <citation type="journal article" date="2020" name="Biotechnol. Biofuels">
        <title>New insights from the biogas microbiome by comprehensive genome-resolved metagenomics of nearly 1600 species originating from multiple anaerobic digesters.</title>
        <authorList>
            <person name="Campanaro S."/>
            <person name="Treu L."/>
            <person name="Rodriguez-R L.M."/>
            <person name="Kovalovszki A."/>
            <person name="Ziels R.M."/>
            <person name="Maus I."/>
            <person name="Zhu X."/>
            <person name="Kougias P.G."/>
            <person name="Basile A."/>
            <person name="Luo G."/>
            <person name="Schluter A."/>
            <person name="Konstantinidis K.T."/>
            <person name="Angelidaki I."/>
        </authorList>
    </citation>
    <scope>NUCLEOTIDE SEQUENCE [LARGE SCALE GENOMIC DNA]</scope>
    <source>
        <strain evidence="14">AS27yjCOA_65</strain>
    </source>
</reference>
<dbReference type="CDD" id="cd00056">
    <property type="entry name" value="ENDO3c"/>
    <property type="match status" value="1"/>
</dbReference>
<dbReference type="InterPro" id="IPR003265">
    <property type="entry name" value="HhH-GPD_domain"/>
</dbReference>
<evidence type="ECO:0000256" key="3">
    <source>
        <dbReference type="ARBA" id="ARBA00022723"/>
    </source>
</evidence>
<dbReference type="SMART" id="SM00478">
    <property type="entry name" value="ENDO3c"/>
    <property type="match status" value="1"/>
</dbReference>
<dbReference type="PANTHER" id="PTHR10359">
    <property type="entry name" value="A/G-SPECIFIC ADENINE GLYCOSYLASE/ENDONUCLEASE III"/>
    <property type="match status" value="1"/>
</dbReference>
<protein>
    <recommendedName>
        <fullName evidence="12">Endonuclease III</fullName>
        <ecNumber evidence="12">4.2.99.18</ecNumber>
    </recommendedName>
    <alternativeName>
        <fullName evidence="12">DNA-(apurinic or apyrimidinic site) lyase</fullName>
    </alternativeName>
</protein>
<dbReference type="Pfam" id="PF00633">
    <property type="entry name" value="HHH"/>
    <property type="match status" value="1"/>
</dbReference>
<feature type="binding site" evidence="12">
    <location>
        <position position="197"/>
    </location>
    <ligand>
        <name>[4Fe-4S] cluster</name>
        <dbReference type="ChEBI" id="CHEBI:49883"/>
    </ligand>
</feature>
<dbReference type="PIRSF" id="PIRSF001435">
    <property type="entry name" value="Nth"/>
    <property type="match status" value="1"/>
</dbReference>
<keyword evidence="6 12" id="KW-0408">Iron</keyword>
<sequence>MSRKIEDFILEELGKLYPTPHSELNFLSPFQLSVAVLLSAQCTDKKVNEISPILFKRWPDFKALSKARISTIEKLIRPINYYRSKARNLIGLAKRVQQHFDSVLPLNFDELISLPGIGRKCANVILTELGVAETLPVDTHVFRVSRRLGLASANTRDKVEFELRARFKSKDWRNLHHWLIYHGRRVCKAQRPLCAQCSLKKRCPSKIRLAHTTLLIKR</sequence>
<dbReference type="Gene3D" id="1.10.340.30">
    <property type="entry name" value="Hypothetical protein, domain 2"/>
    <property type="match status" value="1"/>
</dbReference>
<keyword evidence="9 12" id="KW-0234">DNA repair</keyword>
<evidence type="ECO:0000256" key="7">
    <source>
        <dbReference type="ARBA" id="ARBA00023014"/>
    </source>
</evidence>
<dbReference type="FunFam" id="1.10.340.30:FF:000001">
    <property type="entry name" value="Endonuclease III"/>
    <property type="match status" value="1"/>
</dbReference>
<dbReference type="SUPFAM" id="SSF48150">
    <property type="entry name" value="DNA-glycosylase"/>
    <property type="match status" value="1"/>
</dbReference>
<dbReference type="HAMAP" id="MF_00942">
    <property type="entry name" value="Nth"/>
    <property type="match status" value="1"/>
</dbReference>
<feature type="domain" description="HhH-GPD" evidence="13">
    <location>
        <begin position="38"/>
        <end position="185"/>
    </location>
</feature>
<accession>A0A7X9FT62</accession>
<keyword evidence="2 12" id="KW-0004">4Fe-4S</keyword>
<evidence type="ECO:0000256" key="8">
    <source>
        <dbReference type="ARBA" id="ARBA00023125"/>
    </source>
</evidence>
<comment type="function">
    <text evidence="12">DNA repair enzyme that has both DNA N-glycosylase activity and AP-lyase activity. The DNA N-glycosylase activity releases various damaged pyrimidines from DNA by cleaving the N-glycosidic bond, leaving an AP (apurinic/apyrimidinic) site. The AP-lyase activity cleaves the phosphodiester bond 3' to the AP site by a beta-elimination, leaving a 3'-terminal unsaturated sugar and a product with a terminal 5'-phosphate.</text>
</comment>
<gene>
    <name evidence="12 14" type="primary">nth</name>
    <name evidence="14" type="ORF">GYA55_11845</name>
</gene>
<evidence type="ECO:0000256" key="1">
    <source>
        <dbReference type="ARBA" id="ARBA00008343"/>
    </source>
</evidence>
<comment type="cofactor">
    <cofactor evidence="12">
        <name>[4Fe-4S] cluster</name>
        <dbReference type="ChEBI" id="CHEBI:49883"/>
    </cofactor>
    <text evidence="12">Binds 1 [4Fe-4S] cluster.</text>
</comment>
<comment type="catalytic activity">
    <reaction evidence="12">
        <text>2'-deoxyribonucleotide-(2'-deoxyribose 5'-phosphate)-2'-deoxyribonucleotide-DNA = a 3'-end 2'-deoxyribonucleotide-(2,3-dehydro-2,3-deoxyribose 5'-phosphate)-DNA + a 5'-end 5'-phospho-2'-deoxyribonucleoside-DNA + H(+)</text>
        <dbReference type="Rhea" id="RHEA:66592"/>
        <dbReference type="Rhea" id="RHEA-COMP:13180"/>
        <dbReference type="Rhea" id="RHEA-COMP:16897"/>
        <dbReference type="Rhea" id="RHEA-COMP:17067"/>
        <dbReference type="ChEBI" id="CHEBI:15378"/>
        <dbReference type="ChEBI" id="CHEBI:136412"/>
        <dbReference type="ChEBI" id="CHEBI:157695"/>
        <dbReference type="ChEBI" id="CHEBI:167181"/>
        <dbReference type="EC" id="4.2.99.18"/>
    </reaction>
</comment>
<keyword evidence="11 12" id="KW-0326">Glycosidase</keyword>
<evidence type="ECO:0000256" key="12">
    <source>
        <dbReference type="HAMAP-Rule" id="MF_00942"/>
    </source>
</evidence>
<keyword evidence="14" id="KW-0255">Endonuclease</keyword>
<comment type="caution">
    <text evidence="14">The sequence shown here is derived from an EMBL/GenBank/DDBJ whole genome shotgun (WGS) entry which is preliminary data.</text>
</comment>
<keyword evidence="8 12" id="KW-0238">DNA-binding</keyword>
<dbReference type="GO" id="GO:0003677">
    <property type="term" value="F:DNA binding"/>
    <property type="evidence" value="ECO:0007669"/>
    <property type="project" value="UniProtKB-UniRule"/>
</dbReference>
<evidence type="ECO:0000256" key="9">
    <source>
        <dbReference type="ARBA" id="ARBA00023204"/>
    </source>
</evidence>
<dbReference type="AlphaFoldDB" id="A0A7X9FT62"/>
<dbReference type="Proteomes" id="UP000524246">
    <property type="component" value="Unassembled WGS sequence"/>
</dbReference>
<dbReference type="NCBIfam" id="TIGR01083">
    <property type="entry name" value="nth"/>
    <property type="match status" value="1"/>
</dbReference>
<dbReference type="InterPro" id="IPR003651">
    <property type="entry name" value="Endonuclease3_FeS-loop_motif"/>
</dbReference>
<evidence type="ECO:0000256" key="5">
    <source>
        <dbReference type="ARBA" id="ARBA00022801"/>
    </source>
</evidence>
<evidence type="ECO:0000313" key="14">
    <source>
        <dbReference type="EMBL" id="NMC63846.1"/>
    </source>
</evidence>
<keyword evidence="3 12" id="KW-0479">Metal-binding</keyword>
<feature type="binding site" evidence="12">
    <location>
        <position position="194"/>
    </location>
    <ligand>
        <name>[4Fe-4S] cluster</name>
        <dbReference type="ChEBI" id="CHEBI:49883"/>
    </ligand>
</feature>
<evidence type="ECO:0000313" key="15">
    <source>
        <dbReference type="Proteomes" id="UP000524246"/>
    </source>
</evidence>
<keyword evidence="4 12" id="KW-0227">DNA damage</keyword>
<name>A0A7X9FT62_9DELT</name>
<dbReference type="InterPro" id="IPR011257">
    <property type="entry name" value="DNA_glycosylase"/>
</dbReference>
<dbReference type="Gene3D" id="1.10.1670.10">
    <property type="entry name" value="Helix-hairpin-Helix base-excision DNA repair enzymes (C-terminal)"/>
    <property type="match status" value="1"/>
</dbReference>
<dbReference type="Pfam" id="PF00730">
    <property type="entry name" value="HhH-GPD"/>
    <property type="match status" value="1"/>
</dbReference>
<evidence type="ECO:0000259" key="13">
    <source>
        <dbReference type="SMART" id="SM00478"/>
    </source>
</evidence>
<dbReference type="InterPro" id="IPR004035">
    <property type="entry name" value="Endouclease-III_FeS-bd_BS"/>
</dbReference>
<keyword evidence="14" id="KW-0540">Nuclease</keyword>
<feature type="binding site" evidence="12">
    <location>
        <position position="203"/>
    </location>
    <ligand>
        <name>[4Fe-4S] cluster</name>
        <dbReference type="ChEBI" id="CHEBI:49883"/>
    </ligand>
</feature>
<keyword evidence="7 12" id="KW-0411">Iron-sulfur</keyword>
<dbReference type="GO" id="GO:0051539">
    <property type="term" value="F:4 iron, 4 sulfur cluster binding"/>
    <property type="evidence" value="ECO:0007669"/>
    <property type="project" value="UniProtKB-UniRule"/>
</dbReference>
<evidence type="ECO:0000256" key="2">
    <source>
        <dbReference type="ARBA" id="ARBA00022485"/>
    </source>
</evidence>
<dbReference type="GO" id="GO:0006285">
    <property type="term" value="P:base-excision repair, AP site formation"/>
    <property type="evidence" value="ECO:0007669"/>
    <property type="project" value="TreeGrafter"/>
</dbReference>
<dbReference type="GO" id="GO:0019104">
    <property type="term" value="F:DNA N-glycosylase activity"/>
    <property type="evidence" value="ECO:0007669"/>
    <property type="project" value="UniProtKB-UniRule"/>
</dbReference>
<keyword evidence="5 12" id="KW-0378">Hydrolase</keyword>
<dbReference type="GO" id="GO:0046872">
    <property type="term" value="F:metal ion binding"/>
    <property type="evidence" value="ECO:0007669"/>
    <property type="project" value="UniProtKB-KW"/>
</dbReference>
<dbReference type="GO" id="GO:0140078">
    <property type="term" value="F:class I DNA-(apurinic or apyrimidinic site) endonuclease activity"/>
    <property type="evidence" value="ECO:0007669"/>
    <property type="project" value="UniProtKB-EC"/>
</dbReference>
<proteinExistence type="inferred from homology"/>
<dbReference type="EMBL" id="JAAZON010000540">
    <property type="protein sequence ID" value="NMC63846.1"/>
    <property type="molecule type" value="Genomic_DNA"/>
</dbReference>
<dbReference type="InterPro" id="IPR005759">
    <property type="entry name" value="Nth"/>
</dbReference>
<dbReference type="InterPro" id="IPR000445">
    <property type="entry name" value="HhH_motif"/>
</dbReference>
<evidence type="ECO:0000256" key="11">
    <source>
        <dbReference type="ARBA" id="ARBA00023295"/>
    </source>
</evidence>
<comment type="similarity">
    <text evidence="1 12">Belongs to the Nth/MutY family.</text>
</comment>
<dbReference type="FunFam" id="1.10.1670.10:FF:000001">
    <property type="entry name" value="Endonuclease III"/>
    <property type="match status" value="1"/>
</dbReference>
<evidence type="ECO:0000256" key="6">
    <source>
        <dbReference type="ARBA" id="ARBA00023004"/>
    </source>
</evidence>
<dbReference type="SMART" id="SM00525">
    <property type="entry name" value="FES"/>
    <property type="match status" value="1"/>
</dbReference>
<evidence type="ECO:0000256" key="4">
    <source>
        <dbReference type="ARBA" id="ARBA00022763"/>
    </source>
</evidence>